<accession>A0ABR1K664</accession>
<evidence type="ECO:0000256" key="1">
    <source>
        <dbReference type="SAM" id="MobiDB-lite"/>
    </source>
</evidence>
<comment type="caution">
    <text evidence="2">The sequence shown here is derived from an EMBL/GenBank/DDBJ whole genome shotgun (WGS) entry which is preliminary data.</text>
</comment>
<reference evidence="2 3" key="1">
    <citation type="submission" date="2024-01" db="EMBL/GenBank/DDBJ databases">
        <title>A draft genome for the cacao thread blight pathogen Marasmiellus scandens.</title>
        <authorList>
            <person name="Baruah I.K."/>
            <person name="Leung J."/>
            <person name="Bukari Y."/>
            <person name="Amoako-Attah I."/>
            <person name="Meinhardt L.W."/>
            <person name="Bailey B.A."/>
            <person name="Cohen S.P."/>
        </authorList>
    </citation>
    <scope>NUCLEOTIDE SEQUENCE [LARGE SCALE GENOMIC DNA]</scope>
    <source>
        <strain evidence="2 3">GH-19</strain>
    </source>
</reference>
<proteinExistence type="predicted"/>
<dbReference type="Proteomes" id="UP001498398">
    <property type="component" value="Unassembled WGS sequence"/>
</dbReference>
<protein>
    <submittedName>
        <fullName evidence="2">Uncharacterized protein</fullName>
    </submittedName>
</protein>
<evidence type="ECO:0000313" key="3">
    <source>
        <dbReference type="Proteomes" id="UP001498398"/>
    </source>
</evidence>
<feature type="region of interest" description="Disordered" evidence="1">
    <location>
        <begin position="1"/>
        <end position="20"/>
    </location>
</feature>
<organism evidence="2 3">
    <name type="scientific">Marasmiellus scandens</name>
    <dbReference type="NCBI Taxonomy" id="2682957"/>
    <lineage>
        <taxon>Eukaryota</taxon>
        <taxon>Fungi</taxon>
        <taxon>Dikarya</taxon>
        <taxon>Basidiomycota</taxon>
        <taxon>Agaricomycotina</taxon>
        <taxon>Agaricomycetes</taxon>
        <taxon>Agaricomycetidae</taxon>
        <taxon>Agaricales</taxon>
        <taxon>Marasmiineae</taxon>
        <taxon>Omphalotaceae</taxon>
        <taxon>Marasmiellus</taxon>
    </lineage>
</organism>
<dbReference type="EMBL" id="JBANRG010000002">
    <property type="protein sequence ID" value="KAK7471062.1"/>
    <property type="molecule type" value="Genomic_DNA"/>
</dbReference>
<evidence type="ECO:0000313" key="2">
    <source>
        <dbReference type="EMBL" id="KAK7471062.1"/>
    </source>
</evidence>
<name>A0ABR1K664_9AGAR</name>
<keyword evidence="3" id="KW-1185">Reference proteome</keyword>
<gene>
    <name evidence="2" type="ORF">VKT23_002478</name>
</gene>
<sequence length="533" mass="60480">MPSSTDQTSGKATLQDSPSSTLGIYDYERTNFVEPSSLASKPDVFREWRRAVPIYGPNDDGVLDSLDAAELPSNKANLTSFWKHVVIMTEQSLQFAESQLSEEEIHELGCHVQRKTSQLSPNLDTNERKKFTIDAKLSFWAVESKLLRSDLVLWRNMRELEAVEDLYSDEDGYEPTVDPKSMVLLANAYLMAVDSAANGTRIRSCAESLLNIVWKDLPCPNLDGQIFVDNARDIYIPLARTKLSEHPASYTRADTSGWLVPRADDFSFAIEDNTNLIWYRSQTYLALQLWCTEFSFQNSSISQRQLMFDLPSGALVNEILGIPHPTFGFSVTESQVSAHYCLAKKDSKDDVAYTFLTHLQLLGLADLNSFARFYTFLCAHKSWFLNKVYLPFYVNTILQGHLKNLVTSVRSMRPWKNMVVKRPAEYQSIRSKSKKPRTEDGDKDEGASVIYEIVDPRDGALEEVHFAHNGVLFPPKTRDRLLCPDIFGMCDPRDGMQRTALWKDNLLLFFDDLDDACQFSFISDTASELGHSD</sequence>